<comment type="caution">
    <text evidence="2">The sequence shown here is derived from an EMBL/GenBank/DDBJ whole genome shotgun (WGS) entry which is preliminary data.</text>
</comment>
<dbReference type="RefSeq" id="WP_187464921.1">
    <property type="nucleotide sequence ID" value="NZ_JACSIT010000037.1"/>
</dbReference>
<dbReference type="EMBL" id="JACSIT010000037">
    <property type="protein sequence ID" value="MBC6992788.1"/>
    <property type="molecule type" value="Genomic_DNA"/>
</dbReference>
<feature type="chain" id="PRO_5038047437" description="Lipoprotein" evidence="1">
    <location>
        <begin position="18"/>
        <end position="362"/>
    </location>
</feature>
<sequence>MRSLTVLALFLALLFSACGPKEDPAWQAFLACTEGSCIEEALDVRDALLRDPAAMLVTMDGMAELGDDRAIGWLFILRDSVLGNPAYAPVAQRSAERDSLLRTLEPFLENGQTSGEMATALVTELRTLNFTEEEVGTGDAFLPIGGTYQLGDNVETTGSKQLAVQRTSFDTLHFSLELVNGPPAYNQGTMEGYATLTGSNTYQYRTTEFGDEGCTLEFLFSEGKATVRTLAGTPPTCGFGNGVVADGAYTVVNHQDPFLSGADSLALAQFQGEWVAEDDPLSGILLKDGIFSMRYEGQSLEEAPYVYHPRCPADCAPAGDFGCLALYGQDVVCYALVSSGPAQLELSMVGGRGNTLRYRRVQ</sequence>
<organism evidence="2 3">
    <name type="scientific">Neolewinella lacunae</name>
    <dbReference type="NCBI Taxonomy" id="1517758"/>
    <lineage>
        <taxon>Bacteria</taxon>
        <taxon>Pseudomonadati</taxon>
        <taxon>Bacteroidota</taxon>
        <taxon>Saprospiria</taxon>
        <taxon>Saprospirales</taxon>
        <taxon>Lewinellaceae</taxon>
        <taxon>Neolewinella</taxon>
    </lineage>
</organism>
<gene>
    <name evidence="2" type="ORF">H9S92_01315</name>
</gene>
<name>A0A923T7E8_9BACT</name>
<reference evidence="2" key="1">
    <citation type="submission" date="2020-08" db="EMBL/GenBank/DDBJ databases">
        <title>Lewinella bacteria from marine environments.</title>
        <authorList>
            <person name="Zhong Y."/>
        </authorList>
    </citation>
    <scope>NUCLEOTIDE SEQUENCE</scope>
    <source>
        <strain evidence="2">KCTC 42187</strain>
    </source>
</reference>
<keyword evidence="1" id="KW-0732">Signal</keyword>
<dbReference type="Proteomes" id="UP000650081">
    <property type="component" value="Unassembled WGS sequence"/>
</dbReference>
<evidence type="ECO:0000313" key="2">
    <source>
        <dbReference type="EMBL" id="MBC6992788.1"/>
    </source>
</evidence>
<accession>A0A923T7E8</accession>
<evidence type="ECO:0008006" key="4">
    <source>
        <dbReference type="Google" id="ProtNLM"/>
    </source>
</evidence>
<protein>
    <recommendedName>
        <fullName evidence="4">Lipoprotein</fullName>
    </recommendedName>
</protein>
<evidence type="ECO:0000313" key="3">
    <source>
        <dbReference type="Proteomes" id="UP000650081"/>
    </source>
</evidence>
<dbReference type="AlphaFoldDB" id="A0A923T7E8"/>
<keyword evidence="3" id="KW-1185">Reference proteome</keyword>
<proteinExistence type="predicted"/>
<feature type="signal peptide" evidence="1">
    <location>
        <begin position="1"/>
        <end position="17"/>
    </location>
</feature>
<evidence type="ECO:0000256" key="1">
    <source>
        <dbReference type="SAM" id="SignalP"/>
    </source>
</evidence>
<dbReference type="PROSITE" id="PS51257">
    <property type="entry name" value="PROKAR_LIPOPROTEIN"/>
    <property type="match status" value="1"/>
</dbReference>